<dbReference type="AlphaFoldDB" id="A0A248K145"/>
<feature type="domain" description="Glycosyltransferase 2-like" evidence="1">
    <location>
        <begin position="23"/>
        <end position="191"/>
    </location>
</feature>
<proteinExistence type="predicted"/>
<dbReference type="PANTHER" id="PTHR43685:SF2">
    <property type="entry name" value="GLYCOSYLTRANSFERASE 2-LIKE DOMAIN-CONTAINING PROTEIN"/>
    <property type="match status" value="1"/>
</dbReference>
<dbReference type="Proteomes" id="UP000197153">
    <property type="component" value="Chromosome 3"/>
</dbReference>
<dbReference type="Gene3D" id="3.90.550.10">
    <property type="entry name" value="Spore Coat Polysaccharide Biosynthesis Protein SpsA, Chain A"/>
    <property type="match status" value="1"/>
</dbReference>
<protein>
    <recommendedName>
        <fullName evidence="1">Glycosyltransferase 2-like domain-containing protein</fullName>
    </recommendedName>
</protein>
<accession>A0A248K145</accession>
<sequence length="321" mass="36049">MPFARGPPGVWMETMNSNQSRISVVIPLYNHQHYIGAALEGVLGQTVPVHEIVIVDDGSRDQSAQVARDYAAGDARIVFWSKPNGGAHAAINDGIHRATGDLIAILNSDDIYHPDRFQRMLAPLQADPALDVVMTGLDFIDGRGGALANTWYEEAVAFHRTSGDLGLTLVNGNIFMTTSNLLIRRRAFDELGYFSALRYAHDLDFFLRVVGSGRTIHRVDAPLLSYRQHDTNTISEGHLKVKVEWAAVVAHYLHRLWRAPDAAAVDWQRTLPMLDLLDRHTLTRPVLLFLNYFDRHPSRTLENHPFFTDVAFRQFMNSVVA</sequence>
<organism evidence="2 3">
    <name type="scientific">Nitrospirillum viridazoti CBAmc</name>
    <dbReference type="NCBI Taxonomy" id="1441467"/>
    <lineage>
        <taxon>Bacteria</taxon>
        <taxon>Pseudomonadati</taxon>
        <taxon>Pseudomonadota</taxon>
        <taxon>Alphaproteobacteria</taxon>
        <taxon>Rhodospirillales</taxon>
        <taxon>Azospirillaceae</taxon>
        <taxon>Nitrospirillum</taxon>
        <taxon>Nitrospirillum viridazoti</taxon>
    </lineage>
</organism>
<evidence type="ECO:0000313" key="2">
    <source>
        <dbReference type="EMBL" id="ASG24705.1"/>
    </source>
</evidence>
<dbReference type="SUPFAM" id="SSF53448">
    <property type="entry name" value="Nucleotide-diphospho-sugar transferases"/>
    <property type="match status" value="1"/>
</dbReference>
<dbReference type="InterPro" id="IPR029044">
    <property type="entry name" value="Nucleotide-diphossugar_trans"/>
</dbReference>
<gene>
    <name evidence="2" type="ORF">Y958_28070</name>
</gene>
<dbReference type="Pfam" id="PF00535">
    <property type="entry name" value="Glycos_transf_2"/>
    <property type="match status" value="1"/>
</dbReference>
<evidence type="ECO:0000259" key="1">
    <source>
        <dbReference type="Pfam" id="PF00535"/>
    </source>
</evidence>
<dbReference type="InterPro" id="IPR050834">
    <property type="entry name" value="Glycosyltransf_2"/>
</dbReference>
<dbReference type="PANTHER" id="PTHR43685">
    <property type="entry name" value="GLYCOSYLTRANSFERASE"/>
    <property type="match status" value="1"/>
</dbReference>
<evidence type="ECO:0000313" key="3">
    <source>
        <dbReference type="Proteomes" id="UP000197153"/>
    </source>
</evidence>
<dbReference type="EMBL" id="CP022112">
    <property type="protein sequence ID" value="ASG24705.1"/>
    <property type="molecule type" value="Genomic_DNA"/>
</dbReference>
<name>A0A248K145_9PROT</name>
<dbReference type="InterPro" id="IPR001173">
    <property type="entry name" value="Glyco_trans_2-like"/>
</dbReference>
<dbReference type="KEGG" id="nao:Y958_28070"/>
<keyword evidence="3" id="KW-1185">Reference proteome</keyword>
<reference evidence="2 3" key="1">
    <citation type="submission" date="2017-06" db="EMBL/GenBank/DDBJ databases">
        <title>Complete genome sequence of Nitrospirillum amazonense strain CBAmC, an endophytic nitrogen-fixing and plant growth-promoting bacterium, isolated from sugarcane.</title>
        <authorList>
            <person name="Schwab S."/>
            <person name="dos Santos Teixeira K.R."/>
            <person name="Simoes Araujo J.L."/>
            <person name="Soares Vidal M."/>
            <person name="Borges de Freitas H.R."/>
            <person name="Rivello Crivelaro A.L."/>
            <person name="Bueno de Camargo Nunes A."/>
            <person name="dos Santos C.M."/>
            <person name="Palmeira da Silva Rosa D."/>
            <person name="da Silva Padilha D."/>
            <person name="da Silva E."/>
            <person name="Araujo Terra L."/>
            <person name="Soares Mendes V."/>
            <person name="Farinelli L."/>
            <person name="Magalhaes Cruz L."/>
            <person name="Baldani J.I."/>
        </authorList>
    </citation>
    <scope>NUCLEOTIDE SEQUENCE [LARGE SCALE GENOMIC DNA]</scope>
    <source>
        <strain evidence="2 3">CBAmC</strain>
    </source>
</reference>